<feature type="non-terminal residue" evidence="1">
    <location>
        <position position="1"/>
    </location>
</feature>
<protein>
    <submittedName>
        <fullName evidence="1">Uncharacterized protein</fullName>
    </submittedName>
</protein>
<comment type="caution">
    <text evidence="1">The sequence shown here is derived from an EMBL/GenBank/DDBJ whole genome shotgun (WGS) entry which is preliminary data.</text>
</comment>
<sequence>ALTEDCALSALQLKQRLSFSPAQNEAGTATHLADDLTTEQREQIANNATISQAALKLLRDNLADLEQVANLTIAQIRTNCGQRVVWKTSHFEKALMEKTLKGDVSSSEVNRNSSKLELGKSQRHPEIEGLLAKSQQELDAEWSKFTKISRMIEGIKNTMTSHPPADALVQSEGFPNDDGSRFKDDLHDPLARAGMLPEVDNPLFTDSVAHKEEPAFLRLTKIQDDISNKARVLQQQVLNLRDWTFETVGQVEQWMMDALCKALKQGAAIG</sequence>
<dbReference type="AlphaFoldDB" id="A0A813LMY6"/>
<evidence type="ECO:0000313" key="2">
    <source>
        <dbReference type="Proteomes" id="UP000626109"/>
    </source>
</evidence>
<reference evidence="1" key="1">
    <citation type="submission" date="2021-02" db="EMBL/GenBank/DDBJ databases">
        <authorList>
            <person name="Dougan E. K."/>
            <person name="Rhodes N."/>
            <person name="Thang M."/>
            <person name="Chan C."/>
        </authorList>
    </citation>
    <scope>NUCLEOTIDE SEQUENCE</scope>
</reference>
<gene>
    <name evidence="1" type="ORF">PGLA2088_LOCUS47013</name>
</gene>
<dbReference type="EMBL" id="CAJNNW010036384">
    <property type="protein sequence ID" value="CAE8733829.1"/>
    <property type="molecule type" value="Genomic_DNA"/>
</dbReference>
<dbReference type="Proteomes" id="UP000626109">
    <property type="component" value="Unassembled WGS sequence"/>
</dbReference>
<organism evidence="1 2">
    <name type="scientific">Polarella glacialis</name>
    <name type="common">Dinoflagellate</name>
    <dbReference type="NCBI Taxonomy" id="89957"/>
    <lineage>
        <taxon>Eukaryota</taxon>
        <taxon>Sar</taxon>
        <taxon>Alveolata</taxon>
        <taxon>Dinophyceae</taxon>
        <taxon>Suessiales</taxon>
        <taxon>Suessiaceae</taxon>
        <taxon>Polarella</taxon>
    </lineage>
</organism>
<proteinExistence type="predicted"/>
<evidence type="ECO:0000313" key="1">
    <source>
        <dbReference type="EMBL" id="CAE8733829.1"/>
    </source>
</evidence>
<accession>A0A813LMY6</accession>
<name>A0A813LMY6_POLGL</name>